<feature type="compositionally biased region" description="Basic and acidic residues" evidence="8">
    <location>
        <begin position="41"/>
        <end position="50"/>
    </location>
</feature>
<evidence type="ECO:0000256" key="3">
    <source>
        <dbReference type="ARBA" id="ARBA00022833"/>
    </source>
</evidence>
<dbReference type="InterPro" id="IPR046347">
    <property type="entry name" value="bZIP_sf"/>
</dbReference>
<keyword evidence="9" id="KW-1133">Transmembrane helix</keyword>
<dbReference type="PANTHER" id="PTHR47782:SF1">
    <property type="entry name" value="PYRIMIDINE PATHWAY REGULATORY PROTEIN 1"/>
    <property type="match status" value="1"/>
</dbReference>
<name>A0A8T9C1C2_9HELO</name>
<dbReference type="AlphaFoldDB" id="A0A8T9C1C2"/>
<organism evidence="11 12">
    <name type="scientific">Lachnellula suecica</name>
    <dbReference type="NCBI Taxonomy" id="602035"/>
    <lineage>
        <taxon>Eukaryota</taxon>
        <taxon>Fungi</taxon>
        <taxon>Dikarya</taxon>
        <taxon>Ascomycota</taxon>
        <taxon>Pezizomycotina</taxon>
        <taxon>Leotiomycetes</taxon>
        <taxon>Helotiales</taxon>
        <taxon>Lachnaceae</taxon>
        <taxon>Lachnellula</taxon>
    </lineage>
</organism>
<protein>
    <submittedName>
        <fullName evidence="11">Positive regulator of purine utilization</fullName>
    </submittedName>
</protein>
<dbReference type="SMART" id="SM00906">
    <property type="entry name" value="Fungal_trans"/>
    <property type="match status" value="1"/>
</dbReference>
<keyword evidence="7" id="KW-0539">Nucleus</keyword>
<evidence type="ECO:0000256" key="7">
    <source>
        <dbReference type="ARBA" id="ARBA00023242"/>
    </source>
</evidence>
<accession>A0A8T9C1C2</accession>
<keyword evidence="9" id="KW-0812">Transmembrane</keyword>
<reference evidence="11 12" key="1">
    <citation type="submission" date="2018-05" db="EMBL/GenBank/DDBJ databases">
        <title>Genome sequencing and assembly of the regulated plant pathogen Lachnellula willkommii and related sister species for the development of diagnostic species identification markers.</title>
        <authorList>
            <person name="Giroux E."/>
            <person name="Bilodeau G."/>
        </authorList>
    </citation>
    <scope>NUCLEOTIDE SEQUENCE [LARGE SCALE GENOMIC DNA]</scope>
    <source>
        <strain evidence="11 12">CBS 268.59</strain>
    </source>
</reference>
<dbReference type="Proteomes" id="UP000469558">
    <property type="component" value="Unassembled WGS sequence"/>
</dbReference>
<keyword evidence="6" id="KW-0804">Transcription</keyword>
<dbReference type="SUPFAM" id="SSF57959">
    <property type="entry name" value="Leucine zipper domain"/>
    <property type="match status" value="1"/>
</dbReference>
<evidence type="ECO:0000256" key="5">
    <source>
        <dbReference type="ARBA" id="ARBA00023125"/>
    </source>
</evidence>
<comment type="subcellular location">
    <subcellularLocation>
        <location evidence="1">Nucleus</location>
    </subcellularLocation>
</comment>
<dbReference type="InterPro" id="IPR052202">
    <property type="entry name" value="Yeast_MetPath_Reg"/>
</dbReference>
<dbReference type="EMBL" id="QGMK01001568">
    <property type="protein sequence ID" value="TVY67428.1"/>
    <property type="molecule type" value="Genomic_DNA"/>
</dbReference>
<feature type="compositionally biased region" description="Polar residues" evidence="8">
    <location>
        <begin position="154"/>
        <end position="164"/>
    </location>
</feature>
<keyword evidence="5" id="KW-0238">DNA-binding</keyword>
<dbReference type="GO" id="GO:0008270">
    <property type="term" value="F:zinc ion binding"/>
    <property type="evidence" value="ECO:0007669"/>
    <property type="project" value="InterPro"/>
</dbReference>
<dbReference type="GO" id="GO:0006351">
    <property type="term" value="P:DNA-templated transcription"/>
    <property type="evidence" value="ECO:0007669"/>
    <property type="project" value="InterPro"/>
</dbReference>
<dbReference type="GO" id="GO:0043565">
    <property type="term" value="F:sequence-specific DNA binding"/>
    <property type="evidence" value="ECO:0007669"/>
    <property type="project" value="TreeGrafter"/>
</dbReference>
<dbReference type="PANTHER" id="PTHR47782">
    <property type="entry name" value="ZN(II)2CYS6 TRANSCRIPTION FACTOR (EUROFUNG)-RELATED"/>
    <property type="match status" value="1"/>
</dbReference>
<comment type="caution">
    <text evidence="11">The sequence shown here is derived from an EMBL/GenBank/DDBJ whole genome shotgun (WGS) entry which is preliminary data.</text>
</comment>
<sequence length="786" mass="87039">MNTSSHPRSPTSTSSIGTGAGGGGYPHKRARHSSPDNTSTKVEESPKSIEDAETPVVAAGGKDGGGGGGKAGQSSSFRNANVKCVGYDPITKREIPRSYVFYLEDRVGYLEKVLRENNITFASAEVLEHGSRPGPDPNITATTPSEDGPPPYNGNETSITSYKNSLHDSTRSKKQDESDKLNKLVSNIGSVSVQGASDSRYLGSTSGISFARVVFAAVKSSVSTSNSDKSGVKPSRPPVTGKATGTGGTSMRDSFFGLHTKPTIKQAPFPNKDLGLRLVDFYFEHANPQIPILHRGEFMKMFDLAYADGDARVRTPRELYMLNIVFAIGAGIFLGDSGDKNDKREEKKKQGLGKQCQPEEYHASAIVHLESCLSSSSSIDRTDGFGGGLEELQAILLLAGFALLRPVAPGLWYIIGVAVRLAVDLGLHYEDGKDIEVGLEEASADAKGENEATREHREREKGRREWVRDFRRRLWWCTYSFDRLVSTCVGRPFGITDQVITTEFPSLLDDKYITPTGFLEPKGGAAEPSYKHASYHYFRLRLLQSEILQVLQHQQAQQARAGGANERNPYIHIALSSPFLSKFDGFRSWRIDIDKRLWEWKSSAPTKRETGVGFSVEFLELNYWQCVIMLYRQSLSVPPMFQGEFSTSEEVESPSMHNVELREDEERVFLKVAEAGQRVLRLYRQLHRVHLVNYTFLATHHLFMAGISFLYAIWHSPIVRSRLTMDEVDFTILAATSVLGDLIEKCPPAEACRDAFDRMSKATVQMCMSTTGFSSSAQGLHSRRSH</sequence>
<feature type="compositionally biased region" description="Low complexity" evidence="8">
    <location>
        <begin position="1"/>
        <end position="17"/>
    </location>
</feature>
<dbReference type="GO" id="GO:0000981">
    <property type="term" value="F:DNA-binding transcription factor activity, RNA polymerase II-specific"/>
    <property type="evidence" value="ECO:0007669"/>
    <property type="project" value="TreeGrafter"/>
</dbReference>
<evidence type="ECO:0000256" key="9">
    <source>
        <dbReference type="SAM" id="Phobius"/>
    </source>
</evidence>
<proteinExistence type="predicted"/>
<evidence type="ECO:0000313" key="11">
    <source>
        <dbReference type="EMBL" id="TVY67428.1"/>
    </source>
</evidence>
<evidence type="ECO:0000256" key="4">
    <source>
        <dbReference type="ARBA" id="ARBA00023015"/>
    </source>
</evidence>
<keyword evidence="12" id="KW-1185">Reference proteome</keyword>
<keyword evidence="4" id="KW-0805">Transcription regulation</keyword>
<feature type="non-terminal residue" evidence="11">
    <location>
        <position position="1"/>
    </location>
</feature>
<feature type="compositionally biased region" description="Gly residues" evidence="8">
    <location>
        <begin position="61"/>
        <end position="71"/>
    </location>
</feature>
<evidence type="ECO:0000313" key="12">
    <source>
        <dbReference type="Proteomes" id="UP000469558"/>
    </source>
</evidence>
<evidence type="ECO:0000256" key="2">
    <source>
        <dbReference type="ARBA" id="ARBA00022723"/>
    </source>
</evidence>
<feature type="region of interest" description="Disordered" evidence="8">
    <location>
        <begin position="126"/>
        <end position="181"/>
    </location>
</feature>
<feature type="transmembrane region" description="Helical" evidence="9">
    <location>
        <begin position="691"/>
        <end position="714"/>
    </location>
</feature>
<feature type="region of interest" description="Disordered" evidence="8">
    <location>
        <begin position="224"/>
        <end position="252"/>
    </location>
</feature>
<evidence type="ECO:0000256" key="1">
    <source>
        <dbReference type="ARBA" id="ARBA00004123"/>
    </source>
</evidence>
<feature type="domain" description="Xylanolytic transcriptional activator regulatory" evidence="10">
    <location>
        <begin position="411"/>
        <end position="511"/>
    </location>
</feature>
<feature type="region of interest" description="Disordered" evidence="8">
    <location>
        <begin position="1"/>
        <end position="81"/>
    </location>
</feature>
<feature type="compositionally biased region" description="Basic and acidic residues" evidence="8">
    <location>
        <begin position="165"/>
        <end position="181"/>
    </location>
</feature>
<dbReference type="CDD" id="cd12148">
    <property type="entry name" value="fungal_TF_MHR"/>
    <property type="match status" value="1"/>
</dbReference>
<dbReference type="GO" id="GO:0045944">
    <property type="term" value="P:positive regulation of transcription by RNA polymerase II"/>
    <property type="evidence" value="ECO:0007669"/>
    <property type="project" value="TreeGrafter"/>
</dbReference>
<dbReference type="Pfam" id="PF04082">
    <property type="entry name" value="Fungal_trans"/>
    <property type="match status" value="1"/>
</dbReference>
<keyword evidence="2" id="KW-0479">Metal-binding</keyword>
<evidence type="ECO:0000256" key="6">
    <source>
        <dbReference type="ARBA" id="ARBA00023163"/>
    </source>
</evidence>
<evidence type="ECO:0000256" key="8">
    <source>
        <dbReference type="SAM" id="MobiDB-lite"/>
    </source>
</evidence>
<dbReference type="CDD" id="cd14723">
    <property type="entry name" value="ZIP_Ppr1"/>
    <property type="match status" value="1"/>
</dbReference>
<evidence type="ECO:0000259" key="10">
    <source>
        <dbReference type="SMART" id="SM00906"/>
    </source>
</evidence>
<dbReference type="GO" id="GO:0005634">
    <property type="term" value="C:nucleus"/>
    <property type="evidence" value="ECO:0007669"/>
    <property type="project" value="UniProtKB-SubCell"/>
</dbReference>
<gene>
    <name evidence="11" type="primary">uaY_2</name>
    <name evidence="11" type="ORF">LSUE1_G007735</name>
</gene>
<keyword evidence="3" id="KW-0862">Zinc</keyword>
<dbReference type="OrthoDB" id="5373550at2759"/>
<dbReference type="InterPro" id="IPR007219">
    <property type="entry name" value="XnlR_reg_dom"/>
</dbReference>
<keyword evidence="9" id="KW-0472">Membrane</keyword>